<dbReference type="InterPro" id="IPR003661">
    <property type="entry name" value="HisK_dim/P_dom"/>
</dbReference>
<dbReference type="InterPro" id="IPR036890">
    <property type="entry name" value="HATPase_C_sf"/>
</dbReference>
<evidence type="ECO:0000256" key="4">
    <source>
        <dbReference type="ARBA" id="ARBA00022553"/>
    </source>
</evidence>
<dbReference type="InterPro" id="IPR035965">
    <property type="entry name" value="PAS-like_dom_sf"/>
</dbReference>
<evidence type="ECO:0000256" key="3">
    <source>
        <dbReference type="ARBA" id="ARBA00012438"/>
    </source>
</evidence>
<dbReference type="PANTHER" id="PTHR45453:SF1">
    <property type="entry name" value="PHOSPHATE REGULON SENSOR PROTEIN PHOR"/>
    <property type="match status" value="1"/>
</dbReference>
<dbReference type="InterPro" id="IPR036097">
    <property type="entry name" value="HisK_dim/P_sf"/>
</dbReference>
<name>A0A1W1ZEX4_9FIRM</name>
<evidence type="ECO:0000313" key="14">
    <source>
        <dbReference type="Proteomes" id="UP000192738"/>
    </source>
</evidence>
<proteinExistence type="predicted"/>
<sequence>MKNLSIKAHLWIAFAVIPIIPVVFLSTLLILQSPEFSLQSVTLSVVITLVFTLLLGYFPAKRINITIKILLEYIQEVISKGNEVKTVSFPRFAPREFHFMAEHFFIMAKKIKDSQQALLKLNAELEQRVEERTESLSRTNQELAILNQLITPTTPYPGGANIIRECLRQFFEVSGVAVKLYLTKPVFSLLGSYEEAAYEEAVSGSDDRDRAKHKNAYRYYVQAIRAGNTTFGHLVVSNSPLSEADRQFLQTLSHSAGIIIQQEMLSQTLQQNHAVLKAVLESMYDAITLIDKKREVVYANGRMAKLLDTPRDKMRGLSEEHIFDVISGRLSDSDRQIIKQARQEYGIYRFKINYGDTQQHIMLSAFPVTGDEHHTIGKGLVWRDITKEYEVDKLKSDLISMVSHEFKTPITSIKGSVETILRVDAEWDEEFKREMLTGIHEDIDRIQELVNDWLDISRIDAKAISLDREPVRPSTVVDNAIRKLPKHFASGAKIESTVAESLPFIYGDRVRLGQVLSNLLTNAIRYNERSPHIKISATSDDKYIHISVADNGIGINETHLGKVFDRFYCVDTGRERPSGGTGLGLAICKGIIDAHSGSISVESCEGTGSIFTVSIPKYRGNGGKYEKK</sequence>
<dbReference type="SMART" id="SM00388">
    <property type="entry name" value="HisKA"/>
    <property type="match status" value="1"/>
</dbReference>
<evidence type="ECO:0000256" key="1">
    <source>
        <dbReference type="ARBA" id="ARBA00000085"/>
    </source>
</evidence>
<dbReference type="CDD" id="cd00082">
    <property type="entry name" value="HisKA"/>
    <property type="match status" value="1"/>
</dbReference>
<dbReference type="Pfam" id="PF13426">
    <property type="entry name" value="PAS_9"/>
    <property type="match status" value="1"/>
</dbReference>
<dbReference type="STRING" id="112901.SAMN04488500_103250"/>
<dbReference type="InterPro" id="IPR005467">
    <property type="entry name" value="His_kinase_dom"/>
</dbReference>
<dbReference type="SMART" id="SM00091">
    <property type="entry name" value="PAS"/>
    <property type="match status" value="1"/>
</dbReference>
<dbReference type="PRINTS" id="PR00344">
    <property type="entry name" value="BCTRLSENSOR"/>
</dbReference>
<dbReference type="Pfam" id="PF02518">
    <property type="entry name" value="HATPase_c"/>
    <property type="match status" value="1"/>
</dbReference>
<dbReference type="AlphaFoldDB" id="A0A1W1ZEX4"/>
<gene>
    <name evidence="13" type="ORF">SAMN04488500_103250</name>
</gene>
<dbReference type="Pfam" id="PF00512">
    <property type="entry name" value="HisKA"/>
    <property type="match status" value="1"/>
</dbReference>
<keyword evidence="6" id="KW-0418">Kinase</keyword>
<keyword evidence="10" id="KW-0812">Transmembrane</keyword>
<dbReference type="EMBL" id="FWXI01000003">
    <property type="protein sequence ID" value="SMC46896.1"/>
    <property type="molecule type" value="Genomic_DNA"/>
</dbReference>
<evidence type="ECO:0000256" key="5">
    <source>
        <dbReference type="ARBA" id="ARBA00022679"/>
    </source>
</evidence>
<dbReference type="InterPro" id="IPR004358">
    <property type="entry name" value="Sig_transdc_His_kin-like_C"/>
</dbReference>
<dbReference type="Gene3D" id="3.30.565.10">
    <property type="entry name" value="Histidine kinase-like ATPase, C-terminal domain"/>
    <property type="match status" value="1"/>
</dbReference>
<dbReference type="PROSITE" id="PS50109">
    <property type="entry name" value="HIS_KIN"/>
    <property type="match status" value="1"/>
</dbReference>
<keyword evidence="10" id="KW-1133">Transmembrane helix</keyword>
<dbReference type="FunFam" id="3.30.565.10:FF:000006">
    <property type="entry name" value="Sensor histidine kinase WalK"/>
    <property type="match status" value="1"/>
</dbReference>
<evidence type="ECO:0000256" key="10">
    <source>
        <dbReference type="SAM" id="Phobius"/>
    </source>
</evidence>
<evidence type="ECO:0000259" key="11">
    <source>
        <dbReference type="PROSITE" id="PS50109"/>
    </source>
</evidence>
<evidence type="ECO:0000256" key="6">
    <source>
        <dbReference type="ARBA" id="ARBA00022777"/>
    </source>
</evidence>
<dbReference type="FunFam" id="1.10.287.130:FF:000001">
    <property type="entry name" value="Two-component sensor histidine kinase"/>
    <property type="match status" value="1"/>
</dbReference>
<dbReference type="PROSITE" id="PS50112">
    <property type="entry name" value="PAS"/>
    <property type="match status" value="1"/>
</dbReference>
<comment type="subcellular location">
    <subcellularLocation>
        <location evidence="2">Membrane</location>
    </subcellularLocation>
</comment>
<feature type="domain" description="Histidine kinase" evidence="11">
    <location>
        <begin position="401"/>
        <end position="619"/>
    </location>
</feature>
<dbReference type="CDD" id="cd00075">
    <property type="entry name" value="HATPase"/>
    <property type="match status" value="1"/>
</dbReference>
<protein>
    <recommendedName>
        <fullName evidence="3">histidine kinase</fullName>
        <ecNumber evidence="3">2.7.13.3</ecNumber>
    </recommendedName>
</protein>
<dbReference type="InterPro" id="IPR050351">
    <property type="entry name" value="BphY/WalK/GraS-like"/>
</dbReference>
<evidence type="ECO:0000313" key="13">
    <source>
        <dbReference type="EMBL" id="SMC46896.1"/>
    </source>
</evidence>
<reference evidence="13 14" key="1">
    <citation type="submission" date="2017-04" db="EMBL/GenBank/DDBJ databases">
        <authorList>
            <person name="Afonso C.L."/>
            <person name="Miller P.J."/>
            <person name="Scott M.A."/>
            <person name="Spackman E."/>
            <person name="Goraichik I."/>
            <person name="Dimitrov K.M."/>
            <person name="Suarez D.L."/>
            <person name="Swayne D.E."/>
        </authorList>
    </citation>
    <scope>NUCLEOTIDE SEQUENCE [LARGE SCALE GENOMIC DNA]</scope>
    <source>
        <strain evidence="13 14">DSM 5090</strain>
    </source>
</reference>
<dbReference type="OrthoDB" id="9806130at2"/>
<dbReference type="SMART" id="SM00387">
    <property type="entry name" value="HATPase_c"/>
    <property type="match status" value="1"/>
</dbReference>
<keyword evidence="5" id="KW-0808">Transferase</keyword>
<evidence type="ECO:0000256" key="8">
    <source>
        <dbReference type="ARBA" id="ARBA00023136"/>
    </source>
</evidence>
<dbReference type="SUPFAM" id="SSF47384">
    <property type="entry name" value="Homodimeric domain of signal transducing histidine kinase"/>
    <property type="match status" value="1"/>
</dbReference>
<feature type="transmembrane region" description="Helical" evidence="10">
    <location>
        <begin position="12"/>
        <end position="31"/>
    </location>
</feature>
<evidence type="ECO:0000256" key="2">
    <source>
        <dbReference type="ARBA" id="ARBA00004370"/>
    </source>
</evidence>
<dbReference type="SUPFAM" id="SSF55874">
    <property type="entry name" value="ATPase domain of HSP90 chaperone/DNA topoisomerase II/histidine kinase"/>
    <property type="match status" value="1"/>
</dbReference>
<dbReference type="SUPFAM" id="SSF55785">
    <property type="entry name" value="PYP-like sensor domain (PAS domain)"/>
    <property type="match status" value="1"/>
</dbReference>
<keyword evidence="7" id="KW-0902">Two-component regulatory system</keyword>
<feature type="transmembrane region" description="Helical" evidence="10">
    <location>
        <begin position="37"/>
        <end position="58"/>
    </location>
</feature>
<dbReference type="GO" id="GO:0005886">
    <property type="term" value="C:plasma membrane"/>
    <property type="evidence" value="ECO:0007669"/>
    <property type="project" value="TreeGrafter"/>
</dbReference>
<comment type="catalytic activity">
    <reaction evidence="1">
        <text>ATP + protein L-histidine = ADP + protein N-phospho-L-histidine.</text>
        <dbReference type="EC" id="2.7.13.3"/>
    </reaction>
</comment>
<accession>A0A1W1ZEX4</accession>
<dbReference type="RefSeq" id="WP_084574576.1">
    <property type="nucleotide sequence ID" value="NZ_CP155572.1"/>
</dbReference>
<dbReference type="PANTHER" id="PTHR45453">
    <property type="entry name" value="PHOSPHATE REGULON SENSOR PROTEIN PHOR"/>
    <property type="match status" value="1"/>
</dbReference>
<dbReference type="InterPro" id="IPR003594">
    <property type="entry name" value="HATPase_dom"/>
</dbReference>
<dbReference type="Gene3D" id="3.30.450.20">
    <property type="entry name" value="PAS domain"/>
    <property type="match status" value="1"/>
</dbReference>
<dbReference type="InterPro" id="IPR000014">
    <property type="entry name" value="PAS"/>
</dbReference>
<keyword evidence="9" id="KW-0175">Coiled coil</keyword>
<evidence type="ECO:0000259" key="12">
    <source>
        <dbReference type="PROSITE" id="PS50112"/>
    </source>
</evidence>
<evidence type="ECO:0000256" key="9">
    <source>
        <dbReference type="SAM" id="Coils"/>
    </source>
</evidence>
<feature type="coiled-coil region" evidence="9">
    <location>
        <begin position="108"/>
        <end position="142"/>
    </location>
</feature>
<dbReference type="GO" id="GO:0004721">
    <property type="term" value="F:phosphoprotein phosphatase activity"/>
    <property type="evidence" value="ECO:0007669"/>
    <property type="project" value="TreeGrafter"/>
</dbReference>
<dbReference type="GO" id="GO:0016036">
    <property type="term" value="P:cellular response to phosphate starvation"/>
    <property type="evidence" value="ECO:0007669"/>
    <property type="project" value="TreeGrafter"/>
</dbReference>
<dbReference type="Gene3D" id="1.10.287.130">
    <property type="match status" value="1"/>
</dbReference>
<keyword evidence="8 10" id="KW-0472">Membrane</keyword>
<evidence type="ECO:0000256" key="7">
    <source>
        <dbReference type="ARBA" id="ARBA00023012"/>
    </source>
</evidence>
<dbReference type="EC" id="2.7.13.3" evidence="3"/>
<dbReference type="Proteomes" id="UP000192738">
    <property type="component" value="Unassembled WGS sequence"/>
</dbReference>
<organism evidence="13 14">
    <name type="scientific">Sporomusa malonica</name>
    <dbReference type="NCBI Taxonomy" id="112901"/>
    <lineage>
        <taxon>Bacteria</taxon>
        <taxon>Bacillati</taxon>
        <taxon>Bacillota</taxon>
        <taxon>Negativicutes</taxon>
        <taxon>Selenomonadales</taxon>
        <taxon>Sporomusaceae</taxon>
        <taxon>Sporomusa</taxon>
    </lineage>
</organism>
<feature type="domain" description="PAS" evidence="12">
    <location>
        <begin position="272"/>
        <end position="345"/>
    </location>
</feature>
<keyword evidence="4" id="KW-0597">Phosphoprotein</keyword>
<dbReference type="GO" id="GO:0000155">
    <property type="term" value="F:phosphorelay sensor kinase activity"/>
    <property type="evidence" value="ECO:0007669"/>
    <property type="project" value="InterPro"/>
</dbReference>
<keyword evidence="14" id="KW-1185">Reference proteome</keyword>